<dbReference type="RefSeq" id="WP_093392239.1">
    <property type="nucleotide sequence ID" value="NZ_LT629736.1"/>
</dbReference>
<keyword evidence="1" id="KW-0472">Membrane</keyword>
<feature type="transmembrane region" description="Helical" evidence="1">
    <location>
        <begin position="246"/>
        <end position="265"/>
    </location>
</feature>
<dbReference type="STRING" id="487184.SAMN05216421_1137"/>
<gene>
    <name evidence="2" type="ORF">SAMN05216421_1137</name>
</gene>
<feature type="transmembrane region" description="Helical" evidence="1">
    <location>
        <begin position="118"/>
        <end position="145"/>
    </location>
</feature>
<name>A0A1H1QHJ4_9GAMM</name>
<feature type="transmembrane region" description="Helical" evidence="1">
    <location>
        <begin position="184"/>
        <end position="205"/>
    </location>
</feature>
<evidence type="ECO:0000313" key="3">
    <source>
        <dbReference type="Proteomes" id="UP000243207"/>
    </source>
</evidence>
<feature type="transmembrane region" description="Helical" evidence="1">
    <location>
        <begin position="66"/>
        <end position="97"/>
    </location>
</feature>
<proteinExistence type="predicted"/>
<evidence type="ECO:0000256" key="1">
    <source>
        <dbReference type="SAM" id="Phobius"/>
    </source>
</evidence>
<feature type="transmembrane region" description="Helical" evidence="1">
    <location>
        <begin position="217"/>
        <end position="239"/>
    </location>
</feature>
<keyword evidence="1" id="KW-0812">Transmembrane</keyword>
<sequence length="350" mass="38670">MQKWTDRPSNKDPIDAVLDSSEALIRRHASLLSKAVPPVVGFAIFLLYFYRNQFYPSFDLFQFSSLLLAAACIGFAVVGLVVMTMFAPGSLLFHLFINSKAIKEELQYAMPYAEEKRGGTVLQLIGLAYFGPFCLCGLAVLAMVLFGYASFTMAAFIVPAIVGLLFGCFLQWRFDLPRYSFFSFAWIAYLAQLLFVLLLIAVLRNGAPFLDGLDATWQYPIVLTIPISLAVLVTICSMAHFGGWSAAMHFSLFFGILAVAYSGGLTTLPEQAVRSLGLGAYEAEMVTLDPAFCDRDMSNLGISEDCTLRNVHVVWSFGDAIILRPELEPLRHVQIPTKFVRSIVRSASGD</sequence>
<dbReference type="OrthoDB" id="7029908at2"/>
<dbReference type="EMBL" id="LT629736">
    <property type="protein sequence ID" value="SDS22787.1"/>
    <property type="molecule type" value="Genomic_DNA"/>
</dbReference>
<keyword evidence="1" id="KW-1133">Transmembrane helix</keyword>
<protein>
    <submittedName>
        <fullName evidence="2">Uncharacterized protein</fullName>
    </submittedName>
</protein>
<accession>A0A1H1QHJ4</accession>
<feature type="transmembrane region" description="Helical" evidence="1">
    <location>
        <begin position="151"/>
        <end position="172"/>
    </location>
</feature>
<evidence type="ECO:0000313" key="2">
    <source>
        <dbReference type="EMBL" id="SDS22787.1"/>
    </source>
</evidence>
<feature type="transmembrane region" description="Helical" evidence="1">
    <location>
        <begin position="31"/>
        <end position="50"/>
    </location>
</feature>
<reference evidence="3" key="1">
    <citation type="submission" date="2016-10" db="EMBL/GenBank/DDBJ databases">
        <authorList>
            <person name="Varghese N."/>
            <person name="Submissions S."/>
        </authorList>
    </citation>
    <scope>NUCLEOTIDE SEQUENCE [LARGE SCALE GENOMIC DNA]</scope>
    <source>
        <strain evidence="3">NRRL B-51270</strain>
    </source>
</reference>
<dbReference type="AlphaFoldDB" id="A0A1H1QHJ4"/>
<dbReference type="Proteomes" id="UP000243207">
    <property type="component" value="Chromosome I"/>
</dbReference>
<organism evidence="2 3">
    <name type="scientific">Halopseudomonas xinjiangensis</name>
    <dbReference type="NCBI Taxonomy" id="487184"/>
    <lineage>
        <taxon>Bacteria</taxon>
        <taxon>Pseudomonadati</taxon>
        <taxon>Pseudomonadota</taxon>
        <taxon>Gammaproteobacteria</taxon>
        <taxon>Pseudomonadales</taxon>
        <taxon>Pseudomonadaceae</taxon>
        <taxon>Halopseudomonas</taxon>
    </lineage>
</organism>
<keyword evidence="3" id="KW-1185">Reference proteome</keyword>